<evidence type="ECO:0000259" key="7">
    <source>
        <dbReference type="PROSITE" id="PS50811"/>
    </source>
</evidence>
<keyword evidence="4" id="KW-0804">Transcription</keyword>
<dbReference type="PANTHER" id="PTHR31221">
    <property type="entry name" value="WRKY TRANSCRIPTION FACTOR PROTEIN 1-RELATED"/>
    <property type="match status" value="1"/>
</dbReference>
<dbReference type="Gene3D" id="2.20.25.80">
    <property type="entry name" value="WRKY domain"/>
    <property type="match status" value="2"/>
</dbReference>
<sequence length="339" mass="37978">MRNTTHFQVPSPRNLFARDSTSVPQVNYGKSVNKDLDGELDDGYSWRKYGEKEVKRGENPRYYYMCTHPNCTMKKKVGRNSNGDVIEVIYKGSHNHPKPWKPLGKFQSLDAPTSLTNLGNMSQQSPGEQDLARIIERASRITSHPRGGDEDQLGAHAKRLKGVNEVYSYSFYQIGGKAIKEPRVIVQTTTEIDILDDGYRWRKYGQKLVKGNPNPRNYYKCVSEGCNVRKHVERAAHDMKCVLTTYEGKHNHQVPEQPSFPTQHISFTPLTSLNNFAATSSPSVSNNNQNSESNQQTNNLPLRIGGIPNFGRSLIGGTTSYANNEGPTSNNNATAKSNK</sequence>
<protein>
    <recommendedName>
        <fullName evidence="7">WRKY domain-containing protein</fullName>
    </recommendedName>
</protein>
<feature type="region of interest" description="Disordered" evidence="6">
    <location>
        <begin position="278"/>
        <end position="339"/>
    </location>
</feature>
<dbReference type="Pfam" id="PF03106">
    <property type="entry name" value="WRKY"/>
    <property type="match status" value="2"/>
</dbReference>
<proteinExistence type="predicted"/>
<dbReference type="InterPro" id="IPR044810">
    <property type="entry name" value="WRKY_plant"/>
</dbReference>
<keyword evidence="5" id="KW-0539">Nucleus</keyword>
<evidence type="ECO:0000313" key="9">
    <source>
        <dbReference type="Proteomes" id="UP001341840"/>
    </source>
</evidence>
<evidence type="ECO:0000256" key="5">
    <source>
        <dbReference type="ARBA" id="ARBA00023242"/>
    </source>
</evidence>
<dbReference type="SMART" id="SM00774">
    <property type="entry name" value="WRKY"/>
    <property type="match status" value="2"/>
</dbReference>
<evidence type="ECO:0000313" key="8">
    <source>
        <dbReference type="EMBL" id="MED6108395.1"/>
    </source>
</evidence>
<evidence type="ECO:0000256" key="3">
    <source>
        <dbReference type="ARBA" id="ARBA00023125"/>
    </source>
</evidence>
<keyword evidence="9" id="KW-1185">Reference proteome</keyword>
<keyword evidence="2" id="KW-0805">Transcription regulation</keyword>
<dbReference type="PROSITE" id="PS50811">
    <property type="entry name" value="WRKY"/>
    <property type="match status" value="2"/>
</dbReference>
<dbReference type="InterPro" id="IPR036576">
    <property type="entry name" value="WRKY_dom_sf"/>
</dbReference>
<name>A0ABU6Q9Y0_9FABA</name>
<organism evidence="8 9">
    <name type="scientific">Stylosanthes scabra</name>
    <dbReference type="NCBI Taxonomy" id="79078"/>
    <lineage>
        <taxon>Eukaryota</taxon>
        <taxon>Viridiplantae</taxon>
        <taxon>Streptophyta</taxon>
        <taxon>Embryophyta</taxon>
        <taxon>Tracheophyta</taxon>
        <taxon>Spermatophyta</taxon>
        <taxon>Magnoliopsida</taxon>
        <taxon>eudicotyledons</taxon>
        <taxon>Gunneridae</taxon>
        <taxon>Pentapetalae</taxon>
        <taxon>rosids</taxon>
        <taxon>fabids</taxon>
        <taxon>Fabales</taxon>
        <taxon>Fabaceae</taxon>
        <taxon>Papilionoideae</taxon>
        <taxon>50 kb inversion clade</taxon>
        <taxon>dalbergioids sensu lato</taxon>
        <taxon>Dalbergieae</taxon>
        <taxon>Pterocarpus clade</taxon>
        <taxon>Stylosanthes</taxon>
    </lineage>
</organism>
<evidence type="ECO:0000256" key="4">
    <source>
        <dbReference type="ARBA" id="ARBA00023163"/>
    </source>
</evidence>
<dbReference type="InterPro" id="IPR003657">
    <property type="entry name" value="WRKY_dom"/>
</dbReference>
<dbReference type="Proteomes" id="UP001341840">
    <property type="component" value="Unassembled WGS sequence"/>
</dbReference>
<gene>
    <name evidence="8" type="ORF">PIB30_023457</name>
</gene>
<dbReference type="EMBL" id="JASCZI010000082">
    <property type="protein sequence ID" value="MED6108395.1"/>
    <property type="molecule type" value="Genomic_DNA"/>
</dbReference>
<comment type="caution">
    <text evidence="8">The sequence shown here is derived from an EMBL/GenBank/DDBJ whole genome shotgun (WGS) entry which is preliminary data.</text>
</comment>
<dbReference type="SUPFAM" id="SSF118290">
    <property type="entry name" value="WRKY DNA-binding domain"/>
    <property type="match status" value="2"/>
</dbReference>
<accession>A0ABU6Q9Y0</accession>
<dbReference type="PANTHER" id="PTHR31221:SF1">
    <property type="entry name" value="WRKY TRANSCRIPTION FACTOR 33-RELATED"/>
    <property type="match status" value="1"/>
</dbReference>
<feature type="domain" description="WRKY" evidence="7">
    <location>
        <begin position="40"/>
        <end position="99"/>
    </location>
</feature>
<comment type="subcellular location">
    <subcellularLocation>
        <location evidence="1">Nucleus</location>
    </subcellularLocation>
</comment>
<reference evidence="8 9" key="1">
    <citation type="journal article" date="2023" name="Plants (Basel)">
        <title>Bridging the Gap: Combining Genomics and Transcriptomics Approaches to Understand Stylosanthes scabra, an Orphan Legume from the Brazilian Caatinga.</title>
        <authorList>
            <person name="Ferreira-Neto J.R.C."/>
            <person name="da Silva M.D."/>
            <person name="Binneck E."/>
            <person name="de Melo N.F."/>
            <person name="da Silva R.H."/>
            <person name="de Melo A.L.T.M."/>
            <person name="Pandolfi V."/>
            <person name="Bustamante F.O."/>
            <person name="Brasileiro-Vidal A.C."/>
            <person name="Benko-Iseppon A.M."/>
        </authorList>
    </citation>
    <scope>NUCLEOTIDE SEQUENCE [LARGE SCALE GENOMIC DNA]</scope>
    <source>
        <tissue evidence="8">Leaves</tissue>
    </source>
</reference>
<feature type="compositionally biased region" description="Polar residues" evidence="6">
    <location>
        <begin position="316"/>
        <end position="339"/>
    </location>
</feature>
<evidence type="ECO:0000256" key="1">
    <source>
        <dbReference type="ARBA" id="ARBA00004123"/>
    </source>
</evidence>
<evidence type="ECO:0000256" key="2">
    <source>
        <dbReference type="ARBA" id="ARBA00023015"/>
    </source>
</evidence>
<evidence type="ECO:0000256" key="6">
    <source>
        <dbReference type="SAM" id="MobiDB-lite"/>
    </source>
</evidence>
<feature type="compositionally biased region" description="Low complexity" evidence="6">
    <location>
        <begin position="280"/>
        <end position="299"/>
    </location>
</feature>
<keyword evidence="3" id="KW-0238">DNA-binding</keyword>
<feature type="domain" description="WRKY" evidence="7">
    <location>
        <begin position="190"/>
        <end position="255"/>
    </location>
</feature>